<keyword evidence="2" id="KW-1185">Reference proteome</keyword>
<dbReference type="EMBL" id="CAIX01000945">
    <property type="protein sequence ID" value="CCI11330.1"/>
    <property type="molecule type" value="Genomic_DNA"/>
</dbReference>
<protein>
    <recommendedName>
        <fullName evidence="3">BTB domain-containing protein</fullName>
    </recommendedName>
</protein>
<reference evidence="1 2" key="1">
    <citation type="submission" date="2012-05" db="EMBL/GenBank/DDBJ databases">
        <title>Recombination and specialization in a pathogen metapopulation.</title>
        <authorList>
            <person name="Gardiner A."/>
            <person name="Kemen E."/>
            <person name="Schultz-Larsen T."/>
            <person name="MacLean D."/>
            <person name="Van Oosterhout C."/>
            <person name="Jones J.D.G."/>
        </authorList>
    </citation>
    <scope>NUCLEOTIDE SEQUENCE [LARGE SCALE GENOMIC DNA]</scope>
    <source>
        <strain evidence="1 2">Ac Nc2</strain>
    </source>
</reference>
<evidence type="ECO:0008006" key="3">
    <source>
        <dbReference type="Google" id="ProtNLM"/>
    </source>
</evidence>
<dbReference type="AlphaFoldDB" id="A0A024FW30"/>
<evidence type="ECO:0000313" key="2">
    <source>
        <dbReference type="Proteomes" id="UP000053237"/>
    </source>
</evidence>
<comment type="caution">
    <text evidence="1">The sequence shown here is derived from an EMBL/GenBank/DDBJ whole genome shotgun (WGS) entry which is preliminary data.</text>
</comment>
<dbReference type="Proteomes" id="UP000053237">
    <property type="component" value="Unassembled WGS sequence"/>
</dbReference>
<accession>A0A024FW30</accession>
<sequence length="763" mass="88389">MTQKRLRIDSNRIKTKSVESNSNHLNSACCNPKYGPVDMILYVNTDIFRVHQSVFHQKCTKFQHILAKVIGEPVISQSDQCIRRESNDNDFITAPFHFHNIGQKPPSSSSFSKGMHPSPTSTIHQDVSCKQLQLRLCNVKSALISSMIDYMYTSQPYRCLVRLATALNKNSQSWAPPSTIPIHELMQLIDLCQYFGIHCDFFSQIFDLAIQNDEINLQMLVNLFFVCMRIPSKVAQRKFTDRLTYHVVTKKMRRSEQQSFSPLYRLQEIADQRVYEHAMLAMSRYLQKLKQKAWPILCNSITMWLHQRSLSLIKLHQKSAKWHPHIRFNVELGHKKDYIVATTVFDFNVYQFQIRLNLDPNDPIQWRILQIEDRSESLSFVFRGRVKVQFETAQCASAVAEIRYTNTQRNVRHDRWHSLWDNDESLMTHSWKEIEQFVCTKALLRVRVIGNVFVWANPLCNLYHFLLASTLFTASKQNEKALEATLSQLSFDTLESVLQSDNLRWESTSESDLAIWIATFAKRLTPSERLPLLGAIRWDFVDEKTHSHVIKLFGDLDMRRKEVEKEERRASLWDEQADAYWKRMEPSRKRKRWRVQCVLLSVLIVTLVFGAMNWRQYGGRDSWQLAEERRSDEMGMNMTQAQQDTWKDTVDANIRATCRVRGVQTRWHEEMCRNVCQRDNYDAACMNGCSFGSITVTKLVCAYGSKSSLPSTCPVAVDCSGACRVYEEEMGYASAASSCESACTSILASSCARVLEILNDLLL</sequence>
<gene>
    <name evidence="1" type="ORF">BN9_127420</name>
</gene>
<proteinExistence type="predicted"/>
<name>A0A024FW30_9STRA</name>
<evidence type="ECO:0000313" key="1">
    <source>
        <dbReference type="EMBL" id="CCI11330.1"/>
    </source>
</evidence>
<dbReference type="OrthoDB" id="66795at2759"/>
<dbReference type="InParanoid" id="A0A024FW30"/>
<organism evidence="1 2">
    <name type="scientific">Albugo candida</name>
    <dbReference type="NCBI Taxonomy" id="65357"/>
    <lineage>
        <taxon>Eukaryota</taxon>
        <taxon>Sar</taxon>
        <taxon>Stramenopiles</taxon>
        <taxon>Oomycota</taxon>
        <taxon>Peronosporomycetes</taxon>
        <taxon>Albuginales</taxon>
        <taxon>Albuginaceae</taxon>
        <taxon>Albugo</taxon>
    </lineage>
</organism>